<reference evidence="2" key="1">
    <citation type="submission" date="2023-04" db="EMBL/GenBank/DDBJ databases">
        <authorList>
            <person name="Vijverberg K."/>
            <person name="Xiong W."/>
            <person name="Schranz E."/>
        </authorList>
    </citation>
    <scope>NUCLEOTIDE SEQUENCE</scope>
</reference>
<name>A0AA35UZ14_LACSI</name>
<gene>
    <name evidence="2" type="ORF">LSALG_LOCUS8196</name>
</gene>
<dbReference type="Proteomes" id="UP001177003">
    <property type="component" value="Chromosome 1"/>
</dbReference>
<dbReference type="AlphaFoldDB" id="A0AA35UZ14"/>
<organism evidence="2 3">
    <name type="scientific">Lactuca saligna</name>
    <name type="common">Willowleaf lettuce</name>
    <dbReference type="NCBI Taxonomy" id="75948"/>
    <lineage>
        <taxon>Eukaryota</taxon>
        <taxon>Viridiplantae</taxon>
        <taxon>Streptophyta</taxon>
        <taxon>Embryophyta</taxon>
        <taxon>Tracheophyta</taxon>
        <taxon>Spermatophyta</taxon>
        <taxon>Magnoliopsida</taxon>
        <taxon>eudicotyledons</taxon>
        <taxon>Gunneridae</taxon>
        <taxon>Pentapetalae</taxon>
        <taxon>asterids</taxon>
        <taxon>campanulids</taxon>
        <taxon>Asterales</taxon>
        <taxon>Asteraceae</taxon>
        <taxon>Cichorioideae</taxon>
        <taxon>Cichorieae</taxon>
        <taxon>Lactucinae</taxon>
        <taxon>Lactuca</taxon>
    </lineage>
</organism>
<accession>A0AA35UZ14</accession>
<evidence type="ECO:0000313" key="3">
    <source>
        <dbReference type="Proteomes" id="UP001177003"/>
    </source>
</evidence>
<sequence length="264" mass="30583">MINKHDNRPSTDVSKSPRQLQRKLDNPVKPEEHPDLDPMKNSSKRRNTTSVSPDGLLTPKNQDPDHTLMMQTHIHIPEKRTPVDDPLWRGNAVGKEVKELLEAVEHHYPNTFQRVQIRVKPFWLAILEGFHATIKRFMGTSVDALTVDQIASLQEDLKELEEFKFDLSWALKRLDIVDRLKFGNEPLHKELMALEDSLEPLKATVDMRWKQLMEAHDMYKRAVSEYENAIDARNKKTQEVEEMFGADFDRVLKGHLGFGLLPGY</sequence>
<evidence type="ECO:0000313" key="2">
    <source>
        <dbReference type="EMBL" id="CAI9267731.1"/>
    </source>
</evidence>
<dbReference type="EMBL" id="OX465077">
    <property type="protein sequence ID" value="CAI9267731.1"/>
    <property type="molecule type" value="Genomic_DNA"/>
</dbReference>
<protein>
    <submittedName>
        <fullName evidence="2">Uncharacterized protein</fullName>
    </submittedName>
</protein>
<keyword evidence="3" id="KW-1185">Reference proteome</keyword>
<feature type="region of interest" description="Disordered" evidence="1">
    <location>
        <begin position="1"/>
        <end position="65"/>
    </location>
</feature>
<feature type="compositionally biased region" description="Polar residues" evidence="1">
    <location>
        <begin position="10"/>
        <end position="19"/>
    </location>
</feature>
<feature type="compositionally biased region" description="Basic and acidic residues" evidence="1">
    <location>
        <begin position="22"/>
        <end position="38"/>
    </location>
</feature>
<proteinExistence type="predicted"/>
<evidence type="ECO:0000256" key="1">
    <source>
        <dbReference type="SAM" id="MobiDB-lite"/>
    </source>
</evidence>